<feature type="domain" description="C2H2-type" evidence="13">
    <location>
        <begin position="10"/>
        <end position="37"/>
    </location>
</feature>
<feature type="domain" description="C2H2-type" evidence="13">
    <location>
        <begin position="182"/>
        <end position="209"/>
    </location>
</feature>
<evidence type="ECO:0000313" key="15">
    <source>
        <dbReference type="Proteomes" id="UP001501940"/>
    </source>
</evidence>
<comment type="subcellular location">
    <subcellularLocation>
        <location evidence="1">Nucleus</location>
    </subcellularLocation>
</comment>
<evidence type="ECO:0000256" key="1">
    <source>
        <dbReference type="ARBA" id="ARBA00004123"/>
    </source>
</evidence>
<organism evidence="14 15">
    <name type="scientific">Amphiprion ocellaris</name>
    <name type="common">Clown anemonefish</name>
    <dbReference type="NCBI Taxonomy" id="80972"/>
    <lineage>
        <taxon>Eukaryota</taxon>
        <taxon>Metazoa</taxon>
        <taxon>Chordata</taxon>
        <taxon>Craniata</taxon>
        <taxon>Vertebrata</taxon>
        <taxon>Euteleostomi</taxon>
        <taxon>Actinopterygii</taxon>
        <taxon>Neopterygii</taxon>
        <taxon>Teleostei</taxon>
        <taxon>Neoteleostei</taxon>
        <taxon>Acanthomorphata</taxon>
        <taxon>Ovalentaria</taxon>
        <taxon>Pomacentridae</taxon>
        <taxon>Amphiprion</taxon>
    </lineage>
</organism>
<proteinExistence type="inferred from homology"/>
<evidence type="ECO:0000256" key="2">
    <source>
        <dbReference type="ARBA" id="ARBA00006991"/>
    </source>
</evidence>
<dbReference type="Gene3D" id="3.30.160.60">
    <property type="entry name" value="Classic Zinc Finger"/>
    <property type="match status" value="5"/>
</dbReference>
<accession>A0AAQ5YLJ9</accession>
<reference evidence="14" key="2">
    <citation type="submission" date="2025-08" db="UniProtKB">
        <authorList>
            <consortium name="Ensembl"/>
        </authorList>
    </citation>
    <scope>IDENTIFICATION</scope>
</reference>
<feature type="domain" description="C2H2-type" evidence="13">
    <location>
        <begin position="46"/>
        <end position="73"/>
    </location>
</feature>
<dbReference type="InterPro" id="IPR013087">
    <property type="entry name" value="Znf_C2H2_type"/>
</dbReference>
<dbReference type="SMART" id="SM00355">
    <property type="entry name" value="ZnF_C2H2"/>
    <property type="match status" value="6"/>
</dbReference>
<keyword evidence="4" id="KW-0677">Repeat</keyword>
<keyword evidence="10" id="KW-0539">Nucleus</keyword>
<dbReference type="PROSITE" id="PS50157">
    <property type="entry name" value="ZINC_FINGER_C2H2_2"/>
    <property type="match status" value="5"/>
</dbReference>
<dbReference type="FunFam" id="3.30.160.60:FF:001049">
    <property type="entry name" value="zinc finger protein 319"/>
    <property type="match status" value="1"/>
</dbReference>
<dbReference type="InterPro" id="IPR050636">
    <property type="entry name" value="C2H2-ZF_domain-containing"/>
</dbReference>
<reference evidence="14" key="3">
    <citation type="submission" date="2025-09" db="UniProtKB">
        <authorList>
            <consortium name="Ensembl"/>
        </authorList>
    </citation>
    <scope>IDENTIFICATION</scope>
</reference>
<dbReference type="Proteomes" id="UP001501940">
    <property type="component" value="Chromosome 9"/>
</dbReference>
<dbReference type="PROSITE" id="PS00028">
    <property type="entry name" value="ZINC_FINGER_C2H2_1"/>
    <property type="match status" value="4"/>
</dbReference>
<dbReference type="Pfam" id="PF00096">
    <property type="entry name" value="zf-C2H2"/>
    <property type="match status" value="4"/>
</dbReference>
<dbReference type="Ensembl" id="ENSAOCT00000072599.1">
    <property type="protein sequence ID" value="ENSAOCP00000053769.1"/>
    <property type="gene ID" value="ENSAOCG00000025237.1"/>
</dbReference>
<evidence type="ECO:0000256" key="4">
    <source>
        <dbReference type="ARBA" id="ARBA00022737"/>
    </source>
</evidence>
<dbReference type="FunFam" id="3.30.160.60:FF:002331">
    <property type="entry name" value="Zinc finger protein 672"/>
    <property type="match status" value="1"/>
</dbReference>
<dbReference type="GO" id="GO:0003677">
    <property type="term" value="F:DNA binding"/>
    <property type="evidence" value="ECO:0007669"/>
    <property type="project" value="UniProtKB-KW"/>
</dbReference>
<dbReference type="PANTHER" id="PTHR47772:SF13">
    <property type="entry name" value="GASTRULA ZINC FINGER PROTEIN XLCGF49.1-LIKE-RELATED"/>
    <property type="match status" value="1"/>
</dbReference>
<evidence type="ECO:0000256" key="7">
    <source>
        <dbReference type="ARBA" id="ARBA00023015"/>
    </source>
</evidence>
<keyword evidence="9" id="KW-0804">Transcription</keyword>
<dbReference type="SUPFAM" id="SSF57667">
    <property type="entry name" value="beta-beta-alpha zinc fingers"/>
    <property type="match status" value="4"/>
</dbReference>
<evidence type="ECO:0000313" key="14">
    <source>
        <dbReference type="Ensembl" id="ENSAOCP00000053769.1"/>
    </source>
</evidence>
<keyword evidence="8" id="KW-0238">DNA-binding</keyword>
<feature type="domain" description="C2H2-type" evidence="13">
    <location>
        <begin position="136"/>
        <end position="181"/>
    </location>
</feature>
<keyword evidence="15" id="KW-1185">Reference proteome</keyword>
<dbReference type="Pfam" id="PF13894">
    <property type="entry name" value="zf-C2H2_4"/>
    <property type="match status" value="1"/>
</dbReference>
<reference evidence="14 15" key="1">
    <citation type="submission" date="2022-01" db="EMBL/GenBank/DDBJ databases">
        <title>A chromosome-scale genome assembly of the false clownfish, Amphiprion ocellaris.</title>
        <authorList>
            <person name="Ryu T."/>
        </authorList>
    </citation>
    <scope>NUCLEOTIDE SEQUENCE [LARGE SCALE GENOMIC DNA]</scope>
</reference>
<dbReference type="GO" id="GO:0005634">
    <property type="term" value="C:nucleus"/>
    <property type="evidence" value="ECO:0007669"/>
    <property type="project" value="UniProtKB-SubCell"/>
</dbReference>
<feature type="domain" description="C2H2-type" evidence="13">
    <location>
        <begin position="210"/>
        <end position="233"/>
    </location>
</feature>
<comment type="similarity">
    <text evidence="2">Belongs to the krueppel C2H2-type zinc-finger protein family.</text>
</comment>
<evidence type="ECO:0000256" key="11">
    <source>
        <dbReference type="PROSITE-ProRule" id="PRU00042"/>
    </source>
</evidence>
<dbReference type="AlphaFoldDB" id="A0AAQ5YLJ9"/>
<name>A0AAQ5YLJ9_AMPOC</name>
<protein>
    <recommendedName>
        <fullName evidence="13">C2H2-type domain-containing protein</fullName>
    </recommendedName>
</protein>
<sequence length="318" mass="35974">MNLHTGARPYCCAECGKRFCQIYNYRVHLRTHALVKVDRPHCHRNFKCTDCTKTFTKKNALLKHSFSHLGLLPYTCIRCRRHFRLAKLYRQHKCEPERIHCVACLREFLSQEDFQQHKKDTGCWGNQDRNVTPDEIRCLECGQRFDTSEELKKHAGAHQRVLKCAECGKGFRSRTHTGEKPYRCSQCGKCFTQSGALKIHTRIHTGERPFVCSICGKGFSNRSGIRFHYRTVHGLAPEHSREGGAGGVYRGPADRGCPPGRPRTLPPTTIGLNSPNSTDDDSNAAPDSGDNSELIASHPGSALFERKSQSEGYWNPSK</sequence>
<evidence type="ECO:0000256" key="10">
    <source>
        <dbReference type="ARBA" id="ARBA00023242"/>
    </source>
</evidence>
<evidence type="ECO:0000256" key="6">
    <source>
        <dbReference type="ARBA" id="ARBA00022833"/>
    </source>
</evidence>
<evidence type="ECO:0000256" key="3">
    <source>
        <dbReference type="ARBA" id="ARBA00022723"/>
    </source>
</evidence>
<keyword evidence="5 11" id="KW-0863">Zinc-finger</keyword>
<dbReference type="InterPro" id="IPR036236">
    <property type="entry name" value="Znf_C2H2_sf"/>
</dbReference>
<evidence type="ECO:0000256" key="5">
    <source>
        <dbReference type="ARBA" id="ARBA00022771"/>
    </source>
</evidence>
<keyword evidence="3" id="KW-0479">Metal-binding</keyword>
<dbReference type="GeneTree" id="ENSGT01150000286939"/>
<dbReference type="FunFam" id="3.30.160.60:FF:000100">
    <property type="entry name" value="Zinc finger 45-like"/>
    <property type="match status" value="1"/>
</dbReference>
<keyword evidence="7" id="KW-0805">Transcription regulation</keyword>
<evidence type="ECO:0000256" key="12">
    <source>
        <dbReference type="SAM" id="MobiDB-lite"/>
    </source>
</evidence>
<evidence type="ECO:0000259" key="13">
    <source>
        <dbReference type="PROSITE" id="PS50157"/>
    </source>
</evidence>
<feature type="region of interest" description="Disordered" evidence="12">
    <location>
        <begin position="237"/>
        <end position="318"/>
    </location>
</feature>
<evidence type="ECO:0000256" key="9">
    <source>
        <dbReference type="ARBA" id="ARBA00023163"/>
    </source>
</evidence>
<keyword evidence="6" id="KW-0862">Zinc</keyword>
<dbReference type="PANTHER" id="PTHR47772">
    <property type="entry name" value="ZINC FINGER PROTEIN 200"/>
    <property type="match status" value="1"/>
</dbReference>
<dbReference type="GO" id="GO:0008270">
    <property type="term" value="F:zinc ion binding"/>
    <property type="evidence" value="ECO:0007669"/>
    <property type="project" value="UniProtKB-KW"/>
</dbReference>
<evidence type="ECO:0000256" key="8">
    <source>
        <dbReference type="ARBA" id="ARBA00023125"/>
    </source>
</evidence>